<keyword evidence="4" id="KW-1185">Reference proteome</keyword>
<evidence type="ECO:0000313" key="4">
    <source>
        <dbReference type="Proteomes" id="UP000014701"/>
    </source>
</evidence>
<dbReference type="Proteomes" id="UP000014701">
    <property type="component" value="Segment"/>
</dbReference>
<dbReference type="EMBL" id="AP013029">
    <property type="protein sequence ID" value="BAN59548.1"/>
    <property type="molecule type" value="Genomic_DNA"/>
</dbReference>
<dbReference type="KEGG" id="vg:16511506"/>
<dbReference type="GeneID" id="16511506"/>
<name>S6ANF6_9CAUD</name>
<keyword evidence="1" id="KW-0175">Coiled coil</keyword>
<keyword evidence="2" id="KW-1133">Transmembrane helix</keyword>
<dbReference type="RefSeq" id="YP_008318316.1">
    <property type="nucleotide sequence ID" value="NC_021856.1"/>
</dbReference>
<evidence type="ECO:0000256" key="2">
    <source>
        <dbReference type="SAM" id="Phobius"/>
    </source>
</evidence>
<gene>
    <name evidence="3" type="primary">orf112</name>
</gene>
<accession>S6ANF6</accession>
<evidence type="ECO:0000313" key="3">
    <source>
        <dbReference type="EMBL" id="BAN59548.1"/>
    </source>
</evidence>
<feature type="transmembrane region" description="Helical" evidence="2">
    <location>
        <begin position="89"/>
        <end position="107"/>
    </location>
</feature>
<protein>
    <submittedName>
        <fullName evidence="3">Uncharacterized protein</fullName>
    </submittedName>
</protein>
<reference evidence="3 4" key="1">
    <citation type="submission" date="2013-02" db="EMBL/GenBank/DDBJ databases">
        <title>phiNIT1 genome sequensing.</title>
        <authorList>
            <person name="Ozaki T."/>
            <person name="Kaneko J."/>
        </authorList>
    </citation>
    <scope>NUCLEOTIDE SEQUENCE [LARGE SCALE GENOMIC DNA]</scope>
    <source>
        <strain evidence="3">PhiNIT1</strain>
    </source>
</reference>
<sequence length="112" mass="12912">MGVLVTYQNNELIQKLQAIEAVLQNQEINQTELERVVDELKNIVQSLDKEVAIQAEKQSHLYYIVEKLQKEVELLEQKDVKTNDKQRTLIENMLMAFLGGLITYIFSTMGGK</sequence>
<organism evidence="3 4">
    <name type="scientific">Bacillus phage phiNIT1</name>
    <dbReference type="NCBI Taxonomy" id="207656"/>
    <lineage>
        <taxon>Viruses</taxon>
        <taxon>Duplodnaviria</taxon>
        <taxon>Heunggongvirae</taxon>
        <taxon>Uroviricota</taxon>
        <taxon>Caudoviricetes</taxon>
        <taxon>Herelleviridae</taxon>
        <taxon>Bastillevirinae</taxon>
        <taxon>Nitunavirus</taxon>
        <taxon>Nitunavirus NIT1</taxon>
    </lineage>
</organism>
<feature type="coiled-coil region" evidence="1">
    <location>
        <begin position="9"/>
        <end position="85"/>
    </location>
</feature>
<keyword evidence="2" id="KW-0812">Transmembrane</keyword>
<dbReference type="OrthoDB" id="18906at10239"/>
<keyword evidence="2" id="KW-0472">Membrane</keyword>
<evidence type="ECO:0000256" key="1">
    <source>
        <dbReference type="SAM" id="Coils"/>
    </source>
</evidence>
<proteinExistence type="predicted"/>